<dbReference type="InterPro" id="IPR020094">
    <property type="entry name" value="TruA/RsuA/RluB/E/F_N"/>
</dbReference>
<comment type="caution">
    <text evidence="9">The sequence shown here is derived from an EMBL/GenBank/DDBJ whole genome shotgun (WGS) entry which is preliminary data.</text>
</comment>
<dbReference type="EMBL" id="JAGBKN010000002">
    <property type="protein sequence ID" value="MBO1516077.1"/>
    <property type="molecule type" value="Genomic_DNA"/>
</dbReference>
<feature type="domain" description="RNA-binding S4" evidence="8">
    <location>
        <begin position="1"/>
        <end position="65"/>
    </location>
</feature>
<keyword evidence="3 7" id="KW-0413">Isomerase</keyword>
<evidence type="ECO:0000256" key="7">
    <source>
        <dbReference type="RuleBase" id="RU003887"/>
    </source>
</evidence>
<dbReference type="InterPro" id="IPR018496">
    <property type="entry name" value="PsdUridine_synth_RsuA/RluB_CS"/>
</dbReference>
<sequence length="234" mass="25932">MRLDKFLSKATELSRKESKKILHAGEVTVNDEVVKDPGLHVDVLNDEVMWVGESLSVATGNRYILLYKPEGFECTLKAKEHPIVTELIAVPELASLRIAGRLDVDTTGALLLSDDGSWLHRVTSPKHEHAKVYELTLADPMDSDAQATAVKKVAEGILLDGDYEPTKPATLAFIDETHARLTLEQGKYHQVKRMMGYFGNKVVELHRASIGHITLDGLEKGDSRFLSAEEVAKF</sequence>
<dbReference type="PANTHER" id="PTHR47683">
    <property type="entry name" value="PSEUDOURIDINE SYNTHASE FAMILY PROTEIN-RELATED"/>
    <property type="match status" value="1"/>
</dbReference>
<dbReference type="Gene3D" id="3.30.70.580">
    <property type="entry name" value="Pseudouridine synthase I, catalytic domain, N-terminal subdomain"/>
    <property type="match status" value="1"/>
</dbReference>
<gene>
    <name evidence="9" type="ORF">J3491_01850</name>
</gene>
<dbReference type="InterPro" id="IPR002942">
    <property type="entry name" value="S4_RNA-bd"/>
</dbReference>
<dbReference type="CDD" id="cd00165">
    <property type="entry name" value="S4"/>
    <property type="match status" value="1"/>
</dbReference>
<evidence type="ECO:0000259" key="8">
    <source>
        <dbReference type="SMART" id="SM00363"/>
    </source>
</evidence>
<dbReference type="SUPFAM" id="SSF55174">
    <property type="entry name" value="Alpha-L RNA-binding motif"/>
    <property type="match status" value="1"/>
</dbReference>
<reference evidence="9 10" key="1">
    <citation type="submission" date="2021-03" db="EMBL/GenBank/DDBJ databases">
        <authorList>
            <person name="Shang D.-D."/>
            <person name="Du Z.-J."/>
            <person name="Chen G.-J."/>
        </authorList>
    </citation>
    <scope>NUCLEOTIDE SEQUENCE [LARGE SCALE GENOMIC DNA]</scope>
    <source>
        <strain evidence="9 10">F2608</strain>
    </source>
</reference>
<dbReference type="EC" id="5.4.99.-" evidence="7"/>
<dbReference type="RefSeq" id="WP_100748618.1">
    <property type="nucleotide sequence ID" value="NZ_JAGBKN010000002.1"/>
</dbReference>
<dbReference type="PANTHER" id="PTHR47683:SF4">
    <property type="entry name" value="PSEUDOURIDINE SYNTHASE"/>
    <property type="match status" value="1"/>
</dbReference>
<protein>
    <recommendedName>
        <fullName evidence="7">Pseudouridine synthase</fullName>
        <ecNumber evidence="7">5.4.99.-</ecNumber>
    </recommendedName>
</protein>
<dbReference type="Gene3D" id="3.30.70.1560">
    <property type="entry name" value="Alpha-L RNA-binding motif"/>
    <property type="match status" value="1"/>
</dbReference>
<dbReference type="GO" id="GO:0000455">
    <property type="term" value="P:enzyme-directed rRNA pseudouridine synthesis"/>
    <property type="evidence" value="ECO:0007669"/>
    <property type="project" value="UniProtKB-ARBA"/>
</dbReference>
<dbReference type="GO" id="GO:0003723">
    <property type="term" value="F:RNA binding"/>
    <property type="evidence" value="ECO:0007669"/>
    <property type="project" value="UniProtKB-KW"/>
</dbReference>
<dbReference type="Proteomes" id="UP000664161">
    <property type="component" value="Unassembled WGS sequence"/>
</dbReference>
<dbReference type="PROSITE" id="PS01149">
    <property type="entry name" value="PSI_RSU"/>
    <property type="match status" value="1"/>
</dbReference>
<dbReference type="SMART" id="SM00363">
    <property type="entry name" value="S4"/>
    <property type="match status" value="1"/>
</dbReference>
<dbReference type="Pfam" id="PF00849">
    <property type="entry name" value="PseudoU_synth_2"/>
    <property type="match status" value="1"/>
</dbReference>
<dbReference type="CDD" id="cd02553">
    <property type="entry name" value="PseudoU_synth_RsuA"/>
    <property type="match status" value="1"/>
</dbReference>
<evidence type="ECO:0000256" key="1">
    <source>
        <dbReference type="ARBA" id="ARBA00008348"/>
    </source>
</evidence>
<dbReference type="SUPFAM" id="SSF55120">
    <property type="entry name" value="Pseudouridine synthase"/>
    <property type="match status" value="1"/>
</dbReference>
<dbReference type="PROSITE" id="PS50889">
    <property type="entry name" value="S4"/>
    <property type="match status" value="1"/>
</dbReference>
<dbReference type="InterPro" id="IPR042092">
    <property type="entry name" value="PsdUridine_s_RsuA/RluB/E/F_cat"/>
</dbReference>
<dbReference type="InterPro" id="IPR020103">
    <property type="entry name" value="PsdUridine_synth_cat_dom_sf"/>
</dbReference>
<dbReference type="Pfam" id="PF01479">
    <property type="entry name" value="S4"/>
    <property type="match status" value="1"/>
</dbReference>
<dbReference type="Gene3D" id="3.10.290.10">
    <property type="entry name" value="RNA-binding S4 domain"/>
    <property type="match status" value="1"/>
</dbReference>
<dbReference type="NCBIfam" id="TIGR00093">
    <property type="entry name" value="pseudouridine synthase"/>
    <property type="match status" value="1"/>
</dbReference>
<dbReference type="InterPro" id="IPR050343">
    <property type="entry name" value="RsuA_PseudoU_synthase"/>
</dbReference>
<dbReference type="InterPro" id="IPR036986">
    <property type="entry name" value="S4_RNA-bd_sf"/>
</dbReference>
<dbReference type="GO" id="GO:0160136">
    <property type="term" value="F:16S rRNA pseudouridine(516) synthase activity"/>
    <property type="evidence" value="ECO:0007669"/>
    <property type="project" value="UniProtKB-EC"/>
</dbReference>
<keyword evidence="10" id="KW-1185">Reference proteome</keyword>
<evidence type="ECO:0000256" key="4">
    <source>
        <dbReference type="ARBA" id="ARBA00036749"/>
    </source>
</evidence>
<dbReference type="InterPro" id="IPR006145">
    <property type="entry name" value="PsdUridine_synth_RsuA/RluA"/>
</dbReference>
<accession>A0AAW4IUZ2</accession>
<keyword evidence="2 6" id="KW-0694">RNA-binding</keyword>
<evidence type="ECO:0000256" key="6">
    <source>
        <dbReference type="PROSITE-ProRule" id="PRU00182"/>
    </source>
</evidence>
<dbReference type="AlphaFoldDB" id="A0AAW4IUZ2"/>
<comment type="catalytic activity">
    <reaction evidence="4">
        <text>uridine(516) in 16S rRNA = pseudouridine(516) in 16S rRNA</text>
        <dbReference type="Rhea" id="RHEA:38867"/>
        <dbReference type="Rhea" id="RHEA-COMP:10089"/>
        <dbReference type="Rhea" id="RHEA-COMP:10090"/>
        <dbReference type="ChEBI" id="CHEBI:65314"/>
        <dbReference type="ChEBI" id="CHEBI:65315"/>
        <dbReference type="EC" id="5.4.99.19"/>
    </reaction>
</comment>
<dbReference type="InterPro" id="IPR000748">
    <property type="entry name" value="PsdUridine_synth_RsuA/RluB/E/F"/>
</dbReference>
<evidence type="ECO:0000313" key="9">
    <source>
        <dbReference type="EMBL" id="MBO1516077.1"/>
    </source>
</evidence>
<comment type="function">
    <text evidence="5">Responsible for synthesis of pseudouridine from uracil-516 in 16S ribosomal RNA.</text>
</comment>
<evidence type="ECO:0000256" key="3">
    <source>
        <dbReference type="ARBA" id="ARBA00023235"/>
    </source>
</evidence>
<comment type="similarity">
    <text evidence="1 7">Belongs to the pseudouridine synthase RsuA family.</text>
</comment>
<evidence type="ECO:0000256" key="2">
    <source>
        <dbReference type="ARBA" id="ARBA00022884"/>
    </source>
</evidence>
<name>A0AAW4IUZ2_9GAMM</name>
<evidence type="ECO:0000313" key="10">
    <source>
        <dbReference type="Proteomes" id="UP000664161"/>
    </source>
</evidence>
<proteinExistence type="inferred from homology"/>
<evidence type="ECO:0000256" key="5">
    <source>
        <dbReference type="ARBA" id="ARBA00037590"/>
    </source>
</evidence>
<organism evidence="9 10">
    <name type="scientific">Psychrobacter halodurans</name>
    <dbReference type="NCBI Taxonomy" id="2818439"/>
    <lineage>
        <taxon>Bacteria</taxon>
        <taxon>Pseudomonadati</taxon>
        <taxon>Pseudomonadota</taxon>
        <taxon>Gammaproteobacteria</taxon>
        <taxon>Moraxellales</taxon>
        <taxon>Moraxellaceae</taxon>
        <taxon>Psychrobacter</taxon>
    </lineage>
</organism>